<dbReference type="InterPro" id="IPR010539">
    <property type="entry name" value="BaxI_1-like"/>
</dbReference>
<proteinExistence type="predicted"/>
<feature type="transmembrane region" description="Helical" evidence="1">
    <location>
        <begin position="61"/>
        <end position="81"/>
    </location>
</feature>
<evidence type="ECO:0000256" key="1">
    <source>
        <dbReference type="SAM" id="Phobius"/>
    </source>
</evidence>
<reference evidence="2" key="1">
    <citation type="submission" date="2020-05" db="EMBL/GenBank/DDBJ databases">
        <authorList>
            <person name="Chiriac C."/>
            <person name="Salcher M."/>
            <person name="Ghai R."/>
            <person name="Kavagutti S V."/>
        </authorList>
    </citation>
    <scope>NUCLEOTIDE SEQUENCE</scope>
</reference>
<dbReference type="PIRSF" id="PIRSF009160">
    <property type="entry name" value="UCP009160"/>
    <property type="match status" value="1"/>
</dbReference>
<sequence length="278" mass="29715">MANPILNEKSFSKVMQRSAGEAGWAAPQPGQQSSSQVFHAPINDGPVSPYKSAETMTASGTASAALLLMLLLVSSAMFGWTSVNEAANGVVSFPGLAIAGALFGFVCAIVLTFKPKLARVLAPAYAIAQGLFVGAISKIFNTAYDGIVIQAVGITLGVFVTMLVLYRTGVIRVTDKMRRTVIGATMGIAIFYGVSMLLSLFGMNISFFNSSSPMSIGFSFIVAGLAAMNLALDFDFIERGEKAGLPKHMEWYAAFGLMVTIVWLYLEILRLLAKLRDR</sequence>
<feature type="transmembrane region" description="Helical" evidence="1">
    <location>
        <begin position="120"/>
        <end position="140"/>
    </location>
</feature>
<feature type="transmembrane region" description="Helical" evidence="1">
    <location>
        <begin position="146"/>
        <end position="166"/>
    </location>
</feature>
<feature type="transmembrane region" description="Helical" evidence="1">
    <location>
        <begin position="93"/>
        <end position="113"/>
    </location>
</feature>
<feature type="transmembrane region" description="Helical" evidence="1">
    <location>
        <begin position="252"/>
        <end position="273"/>
    </location>
</feature>
<dbReference type="AlphaFoldDB" id="A0A6J6FX80"/>
<keyword evidence="1" id="KW-0812">Transmembrane</keyword>
<evidence type="ECO:0000313" key="2">
    <source>
        <dbReference type="EMBL" id="CAB4591563.1"/>
    </source>
</evidence>
<dbReference type="Pfam" id="PF12811">
    <property type="entry name" value="BaxI_1"/>
    <property type="match status" value="1"/>
</dbReference>
<accession>A0A6J6FX80</accession>
<dbReference type="PANTHER" id="PTHR41282:SF1">
    <property type="entry name" value="CONSERVED TRANSMEMBRANE PROTEIN-RELATED"/>
    <property type="match status" value="1"/>
</dbReference>
<dbReference type="EMBL" id="CAEZUN010000007">
    <property type="protein sequence ID" value="CAB4591563.1"/>
    <property type="molecule type" value="Genomic_DNA"/>
</dbReference>
<keyword evidence="1" id="KW-0472">Membrane</keyword>
<dbReference type="PANTHER" id="PTHR41282">
    <property type="entry name" value="CONSERVED TRANSMEMBRANE PROTEIN-RELATED"/>
    <property type="match status" value="1"/>
</dbReference>
<keyword evidence="1" id="KW-1133">Transmembrane helix</keyword>
<organism evidence="2">
    <name type="scientific">freshwater metagenome</name>
    <dbReference type="NCBI Taxonomy" id="449393"/>
    <lineage>
        <taxon>unclassified sequences</taxon>
        <taxon>metagenomes</taxon>
        <taxon>ecological metagenomes</taxon>
    </lineage>
</organism>
<name>A0A6J6FX80_9ZZZZ</name>
<feature type="transmembrane region" description="Helical" evidence="1">
    <location>
        <begin position="187"/>
        <end position="208"/>
    </location>
</feature>
<protein>
    <submittedName>
        <fullName evidence="2">Unannotated protein</fullName>
    </submittedName>
</protein>
<gene>
    <name evidence="2" type="ORF">UFOPK1826_00088</name>
</gene>
<feature type="transmembrane region" description="Helical" evidence="1">
    <location>
        <begin position="214"/>
        <end position="232"/>
    </location>
</feature>